<evidence type="ECO:0000313" key="2">
    <source>
        <dbReference type="EMBL" id="KIL68067.1"/>
    </source>
</evidence>
<protein>
    <submittedName>
        <fullName evidence="2">Uncharacterized protein</fullName>
    </submittedName>
</protein>
<dbReference type="AlphaFoldDB" id="A0A0C2X1S0"/>
<dbReference type="Proteomes" id="UP000054549">
    <property type="component" value="Unassembled WGS sequence"/>
</dbReference>
<feature type="chain" id="PRO_5002158379" evidence="1">
    <location>
        <begin position="20"/>
        <end position="136"/>
    </location>
</feature>
<dbReference type="HOGENOM" id="CLU_118201_2_0_1"/>
<reference evidence="2 3" key="1">
    <citation type="submission" date="2014-04" db="EMBL/GenBank/DDBJ databases">
        <title>Evolutionary Origins and Diversification of the Mycorrhizal Mutualists.</title>
        <authorList>
            <consortium name="DOE Joint Genome Institute"/>
            <consortium name="Mycorrhizal Genomics Consortium"/>
            <person name="Kohler A."/>
            <person name="Kuo A."/>
            <person name="Nagy L.G."/>
            <person name="Floudas D."/>
            <person name="Copeland A."/>
            <person name="Barry K.W."/>
            <person name="Cichocki N."/>
            <person name="Veneault-Fourrey C."/>
            <person name="LaButti K."/>
            <person name="Lindquist E.A."/>
            <person name="Lipzen A."/>
            <person name="Lundell T."/>
            <person name="Morin E."/>
            <person name="Murat C."/>
            <person name="Riley R."/>
            <person name="Ohm R."/>
            <person name="Sun H."/>
            <person name="Tunlid A."/>
            <person name="Henrissat B."/>
            <person name="Grigoriev I.V."/>
            <person name="Hibbett D.S."/>
            <person name="Martin F."/>
        </authorList>
    </citation>
    <scope>NUCLEOTIDE SEQUENCE [LARGE SCALE GENOMIC DNA]</scope>
    <source>
        <strain evidence="2 3">Koide BX008</strain>
    </source>
</reference>
<keyword evidence="3" id="KW-1185">Reference proteome</keyword>
<sequence>MRLSAALFALFAFPTLVTSIPLLDSVDDGYVNVSKRLDKQNIDKRQLSDTMIDIVDAVDVFADEYNHHRGYNFDHVEFTQNIVQALYNHNPHFNYIICYTDHNYDFGSPWESTYTTYGCFTKSQTGLALNPSGMTS</sequence>
<evidence type="ECO:0000313" key="3">
    <source>
        <dbReference type="Proteomes" id="UP000054549"/>
    </source>
</evidence>
<name>A0A0C2X1S0_AMAMK</name>
<keyword evidence="1" id="KW-0732">Signal</keyword>
<evidence type="ECO:0000256" key="1">
    <source>
        <dbReference type="SAM" id="SignalP"/>
    </source>
</evidence>
<dbReference type="EMBL" id="KN818229">
    <property type="protein sequence ID" value="KIL68067.1"/>
    <property type="molecule type" value="Genomic_DNA"/>
</dbReference>
<organism evidence="2 3">
    <name type="scientific">Amanita muscaria (strain Koide BX008)</name>
    <dbReference type="NCBI Taxonomy" id="946122"/>
    <lineage>
        <taxon>Eukaryota</taxon>
        <taxon>Fungi</taxon>
        <taxon>Dikarya</taxon>
        <taxon>Basidiomycota</taxon>
        <taxon>Agaricomycotina</taxon>
        <taxon>Agaricomycetes</taxon>
        <taxon>Agaricomycetidae</taxon>
        <taxon>Agaricales</taxon>
        <taxon>Pluteineae</taxon>
        <taxon>Amanitaceae</taxon>
        <taxon>Amanita</taxon>
    </lineage>
</organism>
<dbReference type="InParanoid" id="A0A0C2X1S0"/>
<proteinExistence type="predicted"/>
<accession>A0A0C2X1S0</accession>
<feature type="signal peptide" evidence="1">
    <location>
        <begin position="1"/>
        <end position="19"/>
    </location>
</feature>
<gene>
    <name evidence="2" type="ORF">M378DRAFT_158575</name>
</gene>